<keyword evidence="2 5" id="KW-0812">Transmembrane</keyword>
<feature type="transmembrane region" description="Helical" evidence="5">
    <location>
        <begin position="159"/>
        <end position="177"/>
    </location>
</feature>
<evidence type="ECO:0000256" key="4">
    <source>
        <dbReference type="ARBA" id="ARBA00023136"/>
    </source>
</evidence>
<feature type="domain" description="O-antigen ligase-related" evidence="6">
    <location>
        <begin position="254"/>
        <end position="395"/>
    </location>
</feature>
<evidence type="ECO:0000256" key="5">
    <source>
        <dbReference type="SAM" id="Phobius"/>
    </source>
</evidence>
<sequence length="488" mass="52683">MSVLGLGDMASARDRSRALNRVSTYTLYAALAGPPAIFGSRDAVIVAFWCIIFSVGLLFAALGHLRKGHLVVISVLAVISACYLFVLHEQLSDHPWVASANPIWKLASAELGEPLEPSVAIVRGQPYFAIGVSLANILALLLGTIFGAEPGKSRKALSVFAWSGVIYAIYGIGALELDPDQILWQEKTAYIGNLTATFINRNTAAAYYGSVSVVWLILLMRAARQRLSSDSISRYEVLRLIAKPDANVLLRLVMLFICLTAMFLTNSRGGVLVSLVTMVFAFGVFFRRYLSSTRKMAMVSICACGVVLSLWLVMGGKVTSRFELQGLLDEGRSSAYRSTIGIIRDNPWFGTGLGTFPWSFPAYRRDDISLEGVWDIAHSTPLEFASELGLPMAVLVSIAWFAGILVLFRGLQKQGSAAVAALAALSVSLIALMHSMIDFSIQIPGYSMVVFAILGIGLGSALQPNRPASLGAGIGRLAVARNKRPVRE</sequence>
<dbReference type="RefSeq" id="WP_079537765.1">
    <property type="nucleotide sequence ID" value="NZ_LT670844.1"/>
</dbReference>
<dbReference type="GO" id="GO:0016874">
    <property type="term" value="F:ligase activity"/>
    <property type="evidence" value="ECO:0007669"/>
    <property type="project" value="UniProtKB-KW"/>
</dbReference>
<feature type="transmembrane region" description="Helical" evidence="5">
    <location>
        <begin position="205"/>
        <end position="223"/>
    </location>
</feature>
<evidence type="ECO:0000313" key="7">
    <source>
        <dbReference type="EMBL" id="SHJ85693.1"/>
    </source>
</evidence>
<dbReference type="Pfam" id="PF04932">
    <property type="entry name" value="Wzy_C"/>
    <property type="match status" value="1"/>
</dbReference>
<accession>A0A1M6MQY6</accession>
<feature type="transmembrane region" description="Helical" evidence="5">
    <location>
        <begin position="248"/>
        <end position="265"/>
    </location>
</feature>
<proteinExistence type="predicted"/>
<protein>
    <submittedName>
        <fullName evidence="7">O-Antigen ligase</fullName>
    </submittedName>
</protein>
<feature type="transmembrane region" description="Helical" evidence="5">
    <location>
        <begin position="297"/>
        <end position="314"/>
    </location>
</feature>
<feature type="transmembrane region" description="Helical" evidence="5">
    <location>
        <begin position="388"/>
        <end position="408"/>
    </location>
</feature>
<evidence type="ECO:0000259" key="6">
    <source>
        <dbReference type="Pfam" id="PF04932"/>
    </source>
</evidence>
<dbReference type="PANTHER" id="PTHR37422">
    <property type="entry name" value="TEICHURONIC ACID BIOSYNTHESIS PROTEIN TUAE"/>
    <property type="match status" value="1"/>
</dbReference>
<feature type="transmembrane region" description="Helical" evidence="5">
    <location>
        <begin position="69"/>
        <end position="86"/>
    </location>
</feature>
<evidence type="ECO:0000256" key="2">
    <source>
        <dbReference type="ARBA" id="ARBA00022692"/>
    </source>
</evidence>
<keyword evidence="7" id="KW-0436">Ligase</keyword>
<evidence type="ECO:0000256" key="1">
    <source>
        <dbReference type="ARBA" id="ARBA00004141"/>
    </source>
</evidence>
<organism evidence="7 8">
    <name type="scientific">Bradyrhizobium lablabi</name>
    <dbReference type="NCBI Taxonomy" id="722472"/>
    <lineage>
        <taxon>Bacteria</taxon>
        <taxon>Pseudomonadati</taxon>
        <taxon>Pseudomonadota</taxon>
        <taxon>Alphaproteobacteria</taxon>
        <taxon>Hyphomicrobiales</taxon>
        <taxon>Nitrobacteraceae</taxon>
        <taxon>Bradyrhizobium</taxon>
    </lineage>
</organism>
<dbReference type="Proteomes" id="UP000189935">
    <property type="component" value="Chromosome I"/>
</dbReference>
<dbReference type="OrthoDB" id="4391260at2"/>
<feature type="transmembrane region" description="Helical" evidence="5">
    <location>
        <begin position="43"/>
        <end position="62"/>
    </location>
</feature>
<name>A0A1M6MQY6_9BRAD</name>
<dbReference type="PANTHER" id="PTHR37422:SF23">
    <property type="entry name" value="TEICHURONIC ACID BIOSYNTHESIS PROTEIN TUAE"/>
    <property type="match status" value="1"/>
</dbReference>
<feature type="transmembrane region" description="Helical" evidence="5">
    <location>
        <begin position="18"/>
        <end position="37"/>
    </location>
</feature>
<feature type="transmembrane region" description="Helical" evidence="5">
    <location>
        <begin position="271"/>
        <end position="290"/>
    </location>
</feature>
<gene>
    <name evidence="7" type="ORF">SAMN05444159_1701</name>
</gene>
<feature type="transmembrane region" description="Helical" evidence="5">
    <location>
        <begin position="415"/>
        <end position="437"/>
    </location>
</feature>
<reference evidence="7 8" key="1">
    <citation type="submission" date="2016-11" db="EMBL/GenBank/DDBJ databases">
        <authorList>
            <person name="Jaros S."/>
            <person name="Januszkiewicz K."/>
            <person name="Wedrychowicz H."/>
        </authorList>
    </citation>
    <scope>NUCLEOTIDE SEQUENCE [LARGE SCALE GENOMIC DNA]</scope>
    <source>
        <strain evidence="7 8">GAS499</strain>
    </source>
</reference>
<dbReference type="InterPro" id="IPR007016">
    <property type="entry name" value="O-antigen_ligase-rel_domated"/>
</dbReference>
<feature type="transmembrane region" description="Helical" evidence="5">
    <location>
        <begin position="127"/>
        <end position="147"/>
    </location>
</feature>
<keyword evidence="4 5" id="KW-0472">Membrane</keyword>
<feature type="transmembrane region" description="Helical" evidence="5">
    <location>
        <begin position="443"/>
        <end position="462"/>
    </location>
</feature>
<dbReference type="GO" id="GO:0016020">
    <property type="term" value="C:membrane"/>
    <property type="evidence" value="ECO:0007669"/>
    <property type="project" value="UniProtKB-SubCell"/>
</dbReference>
<keyword evidence="3 5" id="KW-1133">Transmembrane helix</keyword>
<dbReference type="AlphaFoldDB" id="A0A1M6MQY6"/>
<dbReference type="EMBL" id="LT670844">
    <property type="protein sequence ID" value="SHJ85693.1"/>
    <property type="molecule type" value="Genomic_DNA"/>
</dbReference>
<dbReference type="InterPro" id="IPR051533">
    <property type="entry name" value="WaaL-like"/>
</dbReference>
<comment type="subcellular location">
    <subcellularLocation>
        <location evidence="1">Membrane</location>
        <topology evidence="1">Multi-pass membrane protein</topology>
    </subcellularLocation>
</comment>
<evidence type="ECO:0000256" key="3">
    <source>
        <dbReference type="ARBA" id="ARBA00022989"/>
    </source>
</evidence>
<evidence type="ECO:0000313" key="8">
    <source>
        <dbReference type="Proteomes" id="UP000189935"/>
    </source>
</evidence>